<evidence type="ECO:0000313" key="2">
    <source>
        <dbReference type="EMBL" id="GAA4128187.1"/>
    </source>
</evidence>
<dbReference type="Pfam" id="PF03235">
    <property type="entry name" value="GmrSD_N"/>
    <property type="match status" value="1"/>
</dbReference>
<dbReference type="InterPro" id="IPR004919">
    <property type="entry name" value="GmrSD_N"/>
</dbReference>
<feature type="domain" description="GmrSD restriction endonucleases N-terminal" evidence="1">
    <location>
        <begin position="27"/>
        <end position="237"/>
    </location>
</feature>
<evidence type="ECO:0000313" key="3">
    <source>
        <dbReference type="Proteomes" id="UP001500266"/>
    </source>
</evidence>
<dbReference type="Proteomes" id="UP001500266">
    <property type="component" value="Unassembled WGS sequence"/>
</dbReference>
<dbReference type="InterPro" id="IPR001356">
    <property type="entry name" value="HD"/>
</dbReference>
<sequence length="555" mass="62879">MAADEYKIDVKPEVLLMEQVLGPLADGELRVPRFQRPFVWRPEQILDLFDSIERGYPIGSLLFWETSEELASLDRIGDLPVPEPSPGRAVAYVLDGHQRLSTLYATLRRPADARRTTAQKDWMWWPFRVLGTGAEEGPSRYRHWKQAEPPPPYYLPLRSVLRTRDFLAFARDLEERATPNMDIDRLINEAELVAQRIRQYKIAVVRLVGGELSDAVEVFSRVNSTGQAMRPAQMVSALTYREKGQQTLADRLDGMVEQIADTGFGEVSSDAVFRAVLAVTGEDNVQEARWDVLAKRVQHKLQQAVDDTEEALERAVEFLRSENVGVPLARLIPYDAQLMLLTTFFHHCPEPDRHQMEELARWFWVTSWSGHFAGANSTQIKQAIQQMRRFAHGAESVTPDEERARPFPDRFDLRSARVRAFIIWELQEFPERLTADGEKVNPVDILARGATSAYRHVVIKAGLAAASSPANRLIMPTRPRISLRNTLLQLPEHLRGAVLASHGIPEEAWAKLAQGDDEGFIAERRAALAERERNFMARFGLSADTAEGETDIDTE</sequence>
<comment type="caution">
    <text evidence="2">The sequence shown here is derived from an EMBL/GenBank/DDBJ whole genome shotgun (WGS) entry which is preliminary data.</text>
</comment>
<dbReference type="EMBL" id="BAABDO010000003">
    <property type="protein sequence ID" value="GAA4128187.1"/>
    <property type="molecule type" value="Genomic_DNA"/>
</dbReference>
<dbReference type="CDD" id="cd00086">
    <property type="entry name" value="homeodomain"/>
    <property type="match status" value="1"/>
</dbReference>
<proteinExistence type="predicted"/>
<gene>
    <name evidence="2" type="ORF">GCM10022416_03640</name>
</gene>
<name>A0ABP7XYV9_9ACTN</name>
<dbReference type="RefSeq" id="WP_345016702.1">
    <property type="nucleotide sequence ID" value="NZ_BAABDO010000003.1"/>
</dbReference>
<dbReference type="PANTHER" id="PTHR37292:SF2">
    <property type="entry name" value="DUF262 DOMAIN-CONTAINING PROTEIN"/>
    <property type="match status" value="1"/>
</dbReference>
<reference evidence="3" key="1">
    <citation type="journal article" date="2019" name="Int. J. Syst. Evol. Microbiol.">
        <title>The Global Catalogue of Microorganisms (GCM) 10K type strain sequencing project: providing services to taxonomists for standard genome sequencing and annotation.</title>
        <authorList>
            <consortium name="The Broad Institute Genomics Platform"/>
            <consortium name="The Broad Institute Genome Sequencing Center for Infectious Disease"/>
            <person name="Wu L."/>
            <person name="Ma J."/>
        </authorList>
    </citation>
    <scope>NUCLEOTIDE SEQUENCE [LARGE SCALE GENOMIC DNA]</scope>
    <source>
        <strain evidence="3">JCM 17316</strain>
    </source>
</reference>
<dbReference type="PANTHER" id="PTHR37292">
    <property type="entry name" value="VNG6097C"/>
    <property type="match status" value="1"/>
</dbReference>
<accession>A0ABP7XYV9</accession>
<organism evidence="2 3">
    <name type="scientific">Actinomadura keratinilytica</name>
    <dbReference type="NCBI Taxonomy" id="547461"/>
    <lineage>
        <taxon>Bacteria</taxon>
        <taxon>Bacillati</taxon>
        <taxon>Actinomycetota</taxon>
        <taxon>Actinomycetes</taxon>
        <taxon>Streptosporangiales</taxon>
        <taxon>Thermomonosporaceae</taxon>
        <taxon>Actinomadura</taxon>
    </lineage>
</organism>
<protein>
    <submittedName>
        <fullName evidence="2">DUF262 domain-containing protein</fullName>
    </submittedName>
</protein>
<evidence type="ECO:0000259" key="1">
    <source>
        <dbReference type="Pfam" id="PF03235"/>
    </source>
</evidence>
<keyword evidence="3" id="KW-1185">Reference proteome</keyword>